<dbReference type="InParanoid" id="A0A804ND64"/>
<dbReference type="Proteomes" id="UP000007305">
    <property type="component" value="Chromosome 3"/>
</dbReference>
<keyword evidence="4" id="KW-1185">Reference proteome</keyword>
<accession>A0A804ND64</accession>
<reference evidence="4" key="1">
    <citation type="submission" date="2015-12" db="EMBL/GenBank/DDBJ databases">
        <title>Update maize B73 reference genome by single molecule sequencing technologies.</title>
        <authorList>
            <consortium name="Maize Genome Sequencing Project"/>
            <person name="Ware D."/>
        </authorList>
    </citation>
    <scope>NUCLEOTIDE SEQUENCE [LARGE SCALE GENOMIC DNA]</scope>
    <source>
        <strain evidence="4">cv. B73</strain>
    </source>
</reference>
<keyword evidence="2" id="KW-0812">Transmembrane</keyword>
<feature type="transmembrane region" description="Helical" evidence="2">
    <location>
        <begin position="218"/>
        <end position="236"/>
    </location>
</feature>
<evidence type="ECO:0000256" key="2">
    <source>
        <dbReference type="SAM" id="Phobius"/>
    </source>
</evidence>
<dbReference type="AlphaFoldDB" id="A0A804ND64"/>
<feature type="transmembrane region" description="Helical" evidence="2">
    <location>
        <begin position="183"/>
        <end position="212"/>
    </location>
</feature>
<reference evidence="3" key="3">
    <citation type="submission" date="2021-05" db="UniProtKB">
        <authorList>
            <consortium name="EnsemblPlants"/>
        </authorList>
    </citation>
    <scope>IDENTIFICATION</scope>
    <source>
        <strain evidence="3">cv. B73</strain>
    </source>
</reference>
<evidence type="ECO:0000256" key="1">
    <source>
        <dbReference type="SAM" id="MobiDB-lite"/>
    </source>
</evidence>
<proteinExistence type="predicted"/>
<keyword evidence="2" id="KW-1133">Transmembrane helix</keyword>
<reference evidence="3" key="2">
    <citation type="submission" date="2019-07" db="EMBL/GenBank/DDBJ databases">
        <authorList>
            <person name="Seetharam A."/>
            <person name="Woodhouse M."/>
            <person name="Cannon E."/>
        </authorList>
    </citation>
    <scope>NUCLEOTIDE SEQUENCE [LARGE SCALE GENOMIC DNA]</scope>
    <source>
        <strain evidence="3">cv. B73</strain>
    </source>
</reference>
<evidence type="ECO:0000313" key="3">
    <source>
        <dbReference type="EnsemblPlants" id="Zm00001eb152620_P001"/>
    </source>
</evidence>
<feature type="compositionally biased region" description="Basic residues" evidence="1">
    <location>
        <begin position="56"/>
        <end position="66"/>
    </location>
</feature>
<dbReference type="EnsemblPlants" id="Zm00001eb152620_T001">
    <property type="protein sequence ID" value="Zm00001eb152620_P001"/>
    <property type="gene ID" value="Zm00001eb152620"/>
</dbReference>
<feature type="compositionally biased region" description="Polar residues" evidence="1">
    <location>
        <begin position="306"/>
        <end position="331"/>
    </location>
</feature>
<dbReference type="Gramene" id="Zm00001eb152620_T001">
    <property type="protein sequence ID" value="Zm00001eb152620_P001"/>
    <property type="gene ID" value="Zm00001eb152620"/>
</dbReference>
<feature type="region of interest" description="Disordered" evidence="1">
    <location>
        <begin position="294"/>
        <end position="331"/>
    </location>
</feature>
<name>A0A804ND64_MAIZE</name>
<keyword evidence="2" id="KW-0472">Membrane</keyword>
<feature type="region of interest" description="Disordered" evidence="1">
    <location>
        <begin position="1"/>
        <end position="66"/>
    </location>
</feature>
<sequence length="331" mass="36204">MPASSINQPLTHAHPRTDRQGSLPRLITSKLRKSNHPNQNSEPPVRTYRPPVGVDRRRRRRRRRRRVLLAGEPEDEARRRRSSSSSGVQVVVVVVRRHGHGHGHGSGDDGAERPVLASAGAHGDVAQRAARRPVAVAVLAEVARLVDVVVVEVAELGVPAPAPRARQRRRRGRGRRGARLHGVLLLLMVMLMMPRARVVLLLLLPFAVVALVRSRSRPAAAAGVLVVLVHGGEVVVGRRRLPLHHRLVALVRVVPLPREGRGPRRRGSSLRRRRRGALGALRDDLAEQLEPAGGHLDVGQHLEGGTQRTNSFVRQGKQTPTPVGGSASRSY</sequence>
<protein>
    <submittedName>
        <fullName evidence="3">Uncharacterized protein</fullName>
    </submittedName>
</protein>
<evidence type="ECO:0000313" key="4">
    <source>
        <dbReference type="Proteomes" id="UP000007305"/>
    </source>
</evidence>
<organism evidence="3 4">
    <name type="scientific">Zea mays</name>
    <name type="common">Maize</name>
    <dbReference type="NCBI Taxonomy" id="4577"/>
    <lineage>
        <taxon>Eukaryota</taxon>
        <taxon>Viridiplantae</taxon>
        <taxon>Streptophyta</taxon>
        <taxon>Embryophyta</taxon>
        <taxon>Tracheophyta</taxon>
        <taxon>Spermatophyta</taxon>
        <taxon>Magnoliopsida</taxon>
        <taxon>Liliopsida</taxon>
        <taxon>Poales</taxon>
        <taxon>Poaceae</taxon>
        <taxon>PACMAD clade</taxon>
        <taxon>Panicoideae</taxon>
        <taxon>Andropogonodae</taxon>
        <taxon>Andropogoneae</taxon>
        <taxon>Tripsacinae</taxon>
        <taxon>Zea</taxon>
    </lineage>
</organism>
<feature type="compositionally biased region" description="Polar residues" evidence="1">
    <location>
        <begin position="1"/>
        <end position="10"/>
    </location>
</feature>